<dbReference type="PROSITE" id="PS50800">
    <property type="entry name" value="SAP"/>
    <property type="match status" value="1"/>
</dbReference>
<dbReference type="OrthoDB" id="436362at2759"/>
<dbReference type="InterPro" id="IPR001878">
    <property type="entry name" value="Znf_CCHC"/>
</dbReference>
<evidence type="ECO:0000256" key="3">
    <source>
        <dbReference type="SAM" id="MobiDB-lite"/>
    </source>
</evidence>
<dbReference type="InterPro" id="IPR003034">
    <property type="entry name" value="SAP_dom"/>
</dbReference>
<gene>
    <name evidence="6" type="ORF">AK812_SmicGene18873</name>
</gene>
<feature type="region of interest" description="Disordered" evidence="3">
    <location>
        <begin position="1424"/>
        <end position="1458"/>
    </location>
</feature>
<dbReference type="PROSITE" id="PS00141">
    <property type="entry name" value="ASP_PROTEASE"/>
    <property type="match status" value="1"/>
</dbReference>
<feature type="region of interest" description="Disordered" evidence="3">
    <location>
        <begin position="728"/>
        <end position="789"/>
    </location>
</feature>
<keyword evidence="1" id="KW-0479">Metal-binding</keyword>
<dbReference type="Gene3D" id="4.10.60.10">
    <property type="entry name" value="Zinc finger, CCHC-type"/>
    <property type="match status" value="1"/>
</dbReference>
<feature type="domain" description="CCHC-type" evidence="4">
    <location>
        <begin position="843"/>
        <end position="858"/>
    </location>
</feature>
<keyword evidence="2" id="KW-0175">Coiled coil</keyword>
<feature type="compositionally biased region" description="Gly residues" evidence="3">
    <location>
        <begin position="826"/>
        <end position="839"/>
    </location>
</feature>
<dbReference type="Proteomes" id="UP000186817">
    <property type="component" value="Unassembled WGS sequence"/>
</dbReference>
<dbReference type="SUPFAM" id="SSF57756">
    <property type="entry name" value="Retrovirus zinc finger-like domains"/>
    <property type="match status" value="1"/>
</dbReference>
<evidence type="ECO:0000256" key="1">
    <source>
        <dbReference type="PROSITE-ProRule" id="PRU00047"/>
    </source>
</evidence>
<feature type="compositionally biased region" description="Basic and acidic residues" evidence="3">
    <location>
        <begin position="1930"/>
        <end position="1944"/>
    </location>
</feature>
<accession>A0A1Q9DTZ1</accession>
<evidence type="ECO:0000259" key="4">
    <source>
        <dbReference type="PROSITE" id="PS50158"/>
    </source>
</evidence>
<evidence type="ECO:0000313" key="7">
    <source>
        <dbReference type="Proteomes" id="UP000186817"/>
    </source>
</evidence>
<comment type="caution">
    <text evidence="6">The sequence shown here is derived from an EMBL/GenBank/DDBJ whole genome shotgun (WGS) entry which is preliminary data.</text>
</comment>
<keyword evidence="7" id="KW-1185">Reference proteome</keyword>
<feature type="region of interest" description="Disordered" evidence="3">
    <location>
        <begin position="312"/>
        <end position="346"/>
    </location>
</feature>
<evidence type="ECO:0000313" key="6">
    <source>
        <dbReference type="EMBL" id="OLP98640.1"/>
    </source>
</evidence>
<dbReference type="EMBL" id="LSRX01000390">
    <property type="protein sequence ID" value="OLP98640.1"/>
    <property type="molecule type" value="Genomic_DNA"/>
</dbReference>
<feature type="region of interest" description="Disordered" evidence="3">
    <location>
        <begin position="1387"/>
        <end position="1407"/>
    </location>
</feature>
<feature type="compositionally biased region" description="Low complexity" evidence="3">
    <location>
        <begin position="1869"/>
        <end position="1882"/>
    </location>
</feature>
<keyword evidence="1" id="KW-0863">Zinc-finger</keyword>
<feature type="compositionally biased region" description="Basic and acidic residues" evidence="3">
    <location>
        <begin position="1391"/>
        <end position="1407"/>
    </location>
</feature>
<organism evidence="6 7">
    <name type="scientific">Symbiodinium microadriaticum</name>
    <name type="common">Dinoflagellate</name>
    <name type="synonym">Zooxanthella microadriatica</name>
    <dbReference type="NCBI Taxonomy" id="2951"/>
    <lineage>
        <taxon>Eukaryota</taxon>
        <taxon>Sar</taxon>
        <taxon>Alveolata</taxon>
        <taxon>Dinophyceae</taxon>
        <taxon>Suessiales</taxon>
        <taxon>Symbiodiniaceae</taxon>
        <taxon>Symbiodinium</taxon>
    </lineage>
</organism>
<feature type="region of interest" description="Disordered" evidence="3">
    <location>
        <begin position="817"/>
        <end position="839"/>
    </location>
</feature>
<feature type="compositionally biased region" description="Basic and acidic residues" evidence="3">
    <location>
        <begin position="200"/>
        <end position="224"/>
    </location>
</feature>
<feature type="region of interest" description="Disordered" evidence="3">
    <location>
        <begin position="1731"/>
        <end position="1882"/>
    </location>
</feature>
<dbReference type="InterPro" id="IPR036875">
    <property type="entry name" value="Znf_CCHC_sf"/>
</dbReference>
<reference evidence="6 7" key="1">
    <citation type="submission" date="2016-02" db="EMBL/GenBank/DDBJ databases">
        <title>Genome analysis of coral dinoflagellate symbionts highlights evolutionary adaptations to a symbiotic lifestyle.</title>
        <authorList>
            <person name="Aranda M."/>
            <person name="Li Y."/>
            <person name="Liew Y.J."/>
            <person name="Baumgarten S."/>
            <person name="Simakov O."/>
            <person name="Wilson M."/>
            <person name="Piel J."/>
            <person name="Ashoor H."/>
            <person name="Bougouffa S."/>
            <person name="Bajic V.B."/>
            <person name="Ryu T."/>
            <person name="Ravasi T."/>
            <person name="Bayer T."/>
            <person name="Micklem G."/>
            <person name="Kim H."/>
            <person name="Bhak J."/>
            <person name="Lajeunesse T.C."/>
            <person name="Voolstra C.R."/>
        </authorList>
    </citation>
    <scope>NUCLEOTIDE SEQUENCE [LARGE SCALE GENOMIC DNA]</scope>
    <source>
        <strain evidence="6 7">CCMP2467</strain>
    </source>
</reference>
<dbReference type="Pfam" id="PF00098">
    <property type="entry name" value="zf-CCHC"/>
    <property type="match status" value="1"/>
</dbReference>
<evidence type="ECO:0000259" key="5">
    <source>
        <dbReference type="PROSITE" id="PS50800"/>
    </source>
</evidence>
<dbReference type="InterPro" id="IPR001969">
    <property type="entry name" value="Aspartic_peptidase_AS"/>
</dbReference>
<dbReference type="GO" id="GO:0006508">
    <property type="term" value="P:proteolysis"/>
    <property type="evidence" value="ECO:0007669"/>
    <property type="project" value="InterPro"/>
</dbReference>
<dbReference type="GO" id="GO:0004190">
    <property type="term" value="F:aspartic-type endopeptidase activity"/>
    <property type="evidence" value="ECO:0007669"/>
    <property type="project" value="InterPro"/>
</dbReference>
<dbReference type="GO" id="GO:0008270">
    <property type="term" value="F:zinc ion binding"/>
    <property type="evidence" value="ECO:0007669"/>
    <property type="project" value="UniProtKB-KW"/>
</dbReference>
<evidence type="ECO:0008006" key="8">
    <source>
        <dbReference type="Google" id="ProtNLM"/>
    </source>
</evidence>
<feature type="region of interest" description="Disordered" evidence="3">
    <location>
        <begin position="176"/>
        <end position="249"/>
    </location>
</feature>
<feature type="compositionally biased region" description="Low complexity" evidence="3">
    <location>
        <begin position="1731"/>
        <end position="1741"/>
    </location>
</feature>
<protein>
    <recommendedName>
        <fullName evidence="8">Retrovirus-related Pol polyprotein from transposon TNT 1-94</fullName>
    </recommendedName>
</protein>
<feature type="compositionally biased region" description="Basic and acidic residues" evidence="3">
    <location>
        <begin position="235"/>
        <end position="249"/>
    </location>
</feature>
<feature type="compositionally biased region" description="Polar residues" evidence="3">
    <location>
        <begin position="1787"/>
        <end position="1802"/>
    </location>
</feature>
<feature type="region of interest" description="Disordered" evidence="3">
    <location>
        <begin position="873"/>
        <end position="892"/>
    </location>
</feature>
<feature type="domain" description="SAP" evidence="5">
    <location>
        <begin position="1294"/>
        <end position="1328"/>
    </location>
</feature>
<dbReference type="SMART" id="SM00343">
    <property type="entry name" value="ZnF_C2HC"/>
    <property type="match status" value="1"/>
</dbReference>
<evidence type="ECO:0000256" key="2">
    <source>
        <dbReference type="SAM" id="Coils"/>
    </source>
</evidence>
<feature type="compositionally biased region" description="Low complexity" evidence="3">
    <location>
        <begin position="876"/>
        <end position="892"/>
    </location>
</feature>
<feature type="compositionally biased region" description="Basic and acidic residues" evidence="3">
    <location>
        <begin position="176"/>
        <end position="193"/>
    </location>
</feature>
<feature type="compositionally biased region" description="Basic and acidic residues" evidence="3">
    <location>
        <begin position="1443"/>
        <end position="1458"/>
    </location>
</feature>
<feature type="coiled-coil region" evidence="2">
    <location>
        <begin position="96"/>
        <end position="165"/>
    </location>
</feature>
<feature type="compositionally biased region" description="Basic and acidic residues" evidence="3">
    <location>
        <begin position="749"/>
        <end position="784"/>
    </location>
</feature>
<dbReference type="GO" id="GO:0003676">
    <property type="term" value="F:nucleic acid binding"/>
    <property type="evidence" value="ECO:0007669"/>
    <property type="project" value="InterPro"/>
</dbReference>
<name>A0A1Q9DTZ1_SYMMI</name>
<keyword evidence="1" id="KW-0862">Zinc</keyword>
<feature type="region of interest" description="Disordered" evidence="3">
    <location>
        <begin position="1244"/>
        <end position="1269"/>
    </location>
</feature>
<feature type="region of interest" description="Disordered" evidence="3">
    <location>
        <begin position="1919"/>
        <end position="1944"/>
    </location>
</feature>
<dbReference type="PROSITE" id="PS50158">
    <property type="entry name" value="ZF_CCHC"/>
    <property type="match status" value="1"/>
</dbReference>
<proteinExistence type="predicted"/>
<feature type="compositionally biased region" description="Low complexity" evidence="3">
    <location>
        <begin position="1750"/>
        <end position="1765"/>
    </location>
</feature>
<sequence>MACTQHELRSDLLKHYDEVVRRILQAVRKDLHGGTADSDFHDGLVAIDKADLQVRQHLEDLLQMHEAVAKMQRAEALAQQQADMQQSLRYWQRRLQVQAAQKQEEHECEMKELEARLNAEGQQARKRVKEMEELQRDLELQQCKLAGWEKELRSKAEQLVEQDEKLTATASAIAEEKEVARRRQEEAGVRERCAATSESRMLEQRKALSASEHELSQARKDLEQQRGALAAQEADLQRRSETLDDRERSLGEQFVTAQRLVQRDEALAERLQLAATREQGLLERETAVAAREEEVTLRERALREDLRRSRHADLEEGRRKELDQREASLHESAQKQAEEKHRLEQRERSLLQGAEALRRREAATAVAHPQSRFFVRPPGGEADPELEFFSACERGRPQLCISACGPGEPQWNISACGLGTPQRCISACGPGEPQWLQYCGFLGWWQLARDLAEESLPFGQVSGAMAQGSQDGAQGAGGLNPQMQEQVDTVVRQRLEQAFGSVFGKVLTATQRAAEAAEKQATANKAEGITKALKLEAWKPSSREDELKTWREWSFQLSTWLIAHDDEYEGDLEAIDVDVAVDHALLDGPAVARSQKLFGVLCNVLRNRPLLIVRAQEKEKNGFECIRLLRREMEPKERSRSLAIVRQLAAWTFKEGNLHEQIIAYEDAVKGYESSSGKSYPEDLQIATITSGLKEPLRSQVQLRMTSSTRYSDLREWVLHYEAINTPWSSSLPTRPGGKAQDHGPAPMEIDRIKGNKGKDPKGKGKGDKGKEGKGKDGRQDSGKGKWNSQADQWKWNGQADQWKWNSQGDQLRWSSWKQKDHGNQPKGGKGGKGGGKGKPGTCHLCGQTGHWKNECPNKGGKGVRQVEEASNLGGSWNSNQSSASTSASAVRTPSTVNQVSAVRFEDLGTRLGTPPSGYNTVIYDMTELDSDPGDFSLEGLNIMMVAVVSDPEWYSLDSSDGDDEWTYSPEAAEEELRSRGAGVFMVKAARVDGAQTAIVVDSGADISVAPLRFRRHGTPQPPSGVQMQDAQGKQIVEDCTRALTITTRDSGGNEVVIREKFAIAAVNSVILSLGRLLRSGWVLGHGPDGPTIARGGNQVPIWLKRNTLMLTAVVSTILACDAGALPPEAEDAVQQPGWAILPSGLPLLTLRNTKNVSLETSLWEADDWSHMAIFVRKEPATRKPQAGDVWLHVMSGHTLLFPSGGRTLAEIEPELVDSHDVAVLFHVEELGENLLSNPGALFKEPPADEPMVAPADQQQGDDDGRGVWAERDVAGQGPEEDEHDNMIDDVELSLETPLHVLKDLCRRLGVATSGSKAKVLRRLRTQKELLAKQLATEVAKKMFDEAERSPDIPVAPVLPSARQQALHAVTHQPFAAWCPACVLGRSRQSPHKDKPPPRESPEVKEAERRPVFQIDYFYTFTKERGEDEQQPGGGEEAEETEPASKEDQAAEAEKPDYRDQFGLNLVAGESTSGWITAVPVLAKGSTTLKRVAETLVRTTMQIAGAEDVVLQSDAEPAAKQVVHAVQACRVRLGLRTEPRFVPRASHASNGVAEKAVSTVRRLALTLKAHVEDRAKIKLSGQMPLFSWIMAHAAFLHNRFFTTCKGLPPYEVINGRRYRGQLVQFGECCVGFCPTKYKGDLQWRKGVWAGINEKNGSHILLSDTGAFETRSLRRLPEESQWVAEQIVTAKGLPWDYGGSTRRKRALYTSRAPVLPDSTTLEELAKAAGRAAAETIAAATPRPAGPDEAGSDPSSSTSDSSSPRSSGGPGGAGGAAAAAPPTARDTHGNQQAAASAETGSSGHRPSEGAAPTTRDTDGNQQAAASRDLGRFSNDAQTSGGPMAMEVAKSSRSLESEAPPATPKRPRLLLDRPPGSSPSAASPGSFYPPGFAGVRAVHGDVCLEEASCAGEWLDEVGESLWEEAEPEDPESEVLHDGEKPPEVTPEELLKLDLASDRHEVERLMQMGAIRHPKTSEDLSSYSRLTTKVVRDWRKRPTWVRRSRLVAREFKSWSPWTQDLFAPASSLAICHGLIAQAQALGLELTTLDVKDAYLNVPQKAPVVIEIDSRVFEEGPSRMVPFVLERLLPGQRVAAGEWFGFITGILKEAGLESFPKEPTLFRGAKEGDMTSLVLHADDGLLASTSEARARLKAKLEEKVVVQFSKPALQIGDEFEFLKRRYVSEQDGVVMFSNNKHLEGLVKALGAQTRFRDTPADNTFLEKDTSQELPEAKARVFRECLGRLLYLSHSRPDVQFATCALASSMAKPTTGAMKKLCRTVGYLAKVPVLG</sequence>
<feature type="compositionally biased region" description="Acidic residues" evidence="3">
    <location>
        <begin position="1919"/>
        <end position="1929"/>
    </location>
</feature>